<protein>
    <submittedName>
        <fullName evidence="6">Glycosyltransferase, catalytic subunit of cellulose synthase and poly-beta-1,6-N-acetylglucosamine synthase</fullName>
    </submittedName>
</protein>
<evidence type="ECO:0000256" key="3">
    <source>
        <dbReference type="ARBA" id="ARBA00022679"/>
    </source>
</evidence>
<feature type="transmembrane region" description="Helical" evidence="4">
    <location>
        <begin position="278"/>
        <end position="299"/>
    </location>
</feature>
<feature type="domain" description="Glycosyltransferase 2-like" evidence="5">
    <location>
        <begin position="41"/>
        <end position="157"/>
    </location>
</feature>
<feature type="transmembrane region" description="Helical" evidence="4">
    <location>
        <begin position="6"/>
        <end position="26"/>
    </location>
</feature>
<evidence type="ECO:0000313" key="6">
    <source>
        <dbReference type="EMBL" id="SDE88581.1"/>
    </source>
</evidence>
<organism evidence="6 7">
    <name type="scientific">Ulvibacter litoralis</name>
    <dbReference type="NCBI Taxonomy" id="227084"/>
    <lineage>
        <taxon>Bacteria</taxon>
        <taxon>Pseudomonadati</taxon>
        <taxon>Bacteroidota</taxon>
        <taxon>Flavobacteriia</taxon>
        <taxon>Flavobacteriales</taxon>
        <taxon>Flavobacteriaceae</taxon>
        <taxon>Ulvibacter</taxon>
    </lineage>
</organism>
<keyword evidence="4" id="KW-0472">Membrane</keyword>
<evidence type="ECO:0000256" key="1">
    <source>
        <dbReference type="ARBA" id="ARBA00006739"/>
    </source>
</evidence>
<evidence type="ECO:0000313" key="7">
    <source>
        <dbReference type="Proteomes" id="UP000199321"/>
    </source>
</evidence>
<dbReference type="STRING" id="227084.SAMN05421855_103192"/>
<evidence type="ECO:0000256" key="4">
    <source>
        <dbReference type="SAM" id="Phobius"/>
    </source>
</evidence>
<dbReference type="EMBL" id="FNBA01000003">
    <property type="protein sequence ID" value="SDE88581.1"/>
    <property type="molecule type" value="Genomic_DNA"/>
</dbReference>
<keyword evidence="4" id="KW-0812">Transmembrane</keyword>
<gene>
    <name evidence="6" type="ORF">SAMN05421855_103192</name>
</gene>
<keyword evidence="3 6" id="KW-0808">Transferase</keyword>
<comment type="similarity">
    <text evidence="1">Belongs to the glycosyltransferase 2 family.</text>
</comment>
<name>A0A1G7GKG0_9FLAO</name>
<dbReference type="InterPro" id="IPR001173">
    <property type="entry name" value="Glyco_trans_2-like"/>
</dbReference>
<evidence type="ECO:0000259" key="5">
    <source>
        <dbReference type="Pfam" id="PF00535"/>
    </source>
</evidence>
<reference evidence="6 7" key="1">
    <citation type="submission" date="2016-10" db="EMBL/GenBank/DDBJ databases">
        <authorList>
            <person name="de Groot N.N."/>
        </authorList>
    </citation>
    <scope>NUCLEOTIDE SEQUENCE [LARGE SCALE GENOMIC DNA]</scope>
    <source>
        <strain evidence="6 7">DSM 16195</strain>
    </source>
</reference>
<evidence type="ECO:0000256" key="2">
    <source>
        <dbReference type="ARBA" id="ARBA00022676"/>
    </source>
</evidence>
<dbReference type="InterPro" id="IPR029044">
    <property type="entry name" value="Nucleotide-diphossugar_trans"/>
</dbReference>
<dbReference type="PANTHER" id="PTHR43630:SF1">
    <property type="entry name" value="POLY-BETA-1,6-N-ACETYL-D-GLUCOSAMINE SYNTHASE"/>
    <property type="match status" value="1"/>
</dbReference>
<keyword evidence="4" id="KW-1133">Transmembrane helix</keyword>
<dbReference type="Gene3D" id="3.90.550.10">
    <property type="entry name" value="Spore Coat Polysaccharide Biosynthesis Protein SpsA, Chain A"/>
    <property type="match status" value="1"/>
</dbReference>
<dbReference type="AlphaFoldDB" id="A0A1G7GKG0"/>
<keyword evidence="2" id="KW-0328">Glycosyltransferase</keyword>
<dbReference type="OrthoDB" id="9800276at2"/>
<dbReference type="GO" id="GO:0016757">
    <property type="term" value="F:glycosyltransferase activity"/>
    <property type="evidence" value="ECO:0007669"/>
    <property type="project" value="UniProtKB-KW"/>
</dbReference>
<feature type="transmembrane region" description="Helical" evidence="4">
    <location>
        <begin position="333"/>
        <end position="353"/>
    </location>
</feature>
<dbReference type="SUPFAM" id="SSF53448">
    <property type="entry name" value="Nucleotide-diphospho-sugar transferases"/>
    <property type="match status" value="1"/>
</dbReference>
<dbReference type="Proteomes" id="UP000199321">
    <property type="component" value="Unassembled WGS sequence"/>
</dbReference>
<accession>A0A1G7GKG0</accession>
<dbReference type="PANTHER" id="PTHR43630">
    <property type="entry name" value="POLY-BETA-1,6-N-ACETYL-D-GLUCOSAMINE SYNTHASE"/>
    <property type="match status" value="1"/>
</dbReference>
<keyword evidence="7" id="KW-1185">Reference proteome</keyword>
<dbReference type="Pfam" id="PF00535">
    <property type="entry name" value="Glycos_transf_2"/>
    <property type="match status" value="1"/>
</dbReference>
<sequence>MVLLYVLGIVVFLNCVYFLVFSKFSFSKTLDPISSENHAISLIVCAKNEAENLKNNIPLWLAQAYPNFEIILINDASSDDTLEIMEQFAAENDCIQIVNVKNNEAFWGNKKYALTLGIKRAKNKRMLFTDADCKPASNNWLALMAGSFTEEKELVLGYGAYEKAPGLLNSLIRYETLLTAVQYFSYAKVGMPYMGVGRNLAYTSNLYYANNGFMSHIKIPSGDDDLFVNEAATSKNTALCYSENAFTYSLPKKTWKSWFIQKKRHVSTAKLYKPTHKFLLGTYYFLNLLFWIVAAASFVFLDWKIPAILISFRFLVQWITIGKAASKLKENNLIPFLPFLDLFLVFIQMSIFISNSVSKQTKWN</sequence>
<proteinExistence type="inferred from homology"/>